<reference evidence="1" key="1">
    <citation type="submission" date="2020-04" db="EMBL/GenBank/DDBJ databases">
        <authorList>
            <person name="Alioto T."/>
            <person name="Alioto T."/>
            <person name="Gomez Garrido J."/>
        </authorList>
    </citation>
    <scope>NUCLEOTIDE SEQUENCE</scope>
    <source>
        <strain evidence="1">A484AB</strain>
    </source>
</reference>
<evidence type="ECO:0000313" key="1">
    <source>
        <dbReference type="EMBL" id="CAB3985266.1"/>
    </source>
</evidence>
<gene>
    <name evidence="1" type="ORF">PACLA_8A010804</name>
</gene>
<dbReference type="AlphaFoldDB" id="A0A7D9HL49"/>
<proteinExistence type="predicted"/>
<keyword evidence="2" id="KW-1185">Reference proteome</keyword>
<dbReference type="OrthoDB" id="10264062at2759"/>
<dbReference type="InterPro" id="IPR035969">
    <property type="entry name" value="Rab-GAP_TBC_sf"/>
</dbReference>
<dbReference type="Proteomes" id="UP001152795">
    <property type="component" value="Unassembled WGS sequence"/>
</dbReference>
<name>A0A7D9HL49_PARCT</name>
<accession>A0A7D9HL49</accession>
<dbReference type="SUPFAM" id="SSF47923">
    <property type="entry name" value="Ypt/Rab-GAP domain of gyp1p"/>
    <property type="match status" value="1"/>
</dbReference>
<comment type="caution">
    <text evidence="1">The sequence shown here is derived from an EMBL/GenBank/DDBJ whole genome shotgun (WGS) entry which is preliminary data.</text>
</comment>
<protein>
    <submittedName>
        <fullName evidence="1">TBC1 domain family member 16-like</fullName>
    </submittedName>
</protein>
<organism evidence="1 2">
    <name type="scientific">Paramuricea clavata</name>
    <name type="common">Red gorgonian</name>
    <name type="synonym">Violescent sea-whip</name>
    <dbReference type="NCBI Taxonomy" id="317549"/>
    <lineage>
        <taxon>Eukaryota</taxon>
        <taxon>Metazoa</taxon>
        <taxon>Cnidaria</taxon>
        <taxon>Anthozoa</taxon>
        <taxon>Octocorallia</taxon>
        <taxon>Malacalcyonacea</taxon>
        <taxon>Plexauridae</taxon>
        <taxon>Paramuricea</taxon>
    </lineage>
</organism>
<dbReference type="Gene3D" id="2.30.29.230">
    <property type="match status" value="1"/>
</dbReference>
<dbReference type="EMBL" id="CACRXK020000850">
    <property type="protein sequence ID" value="CAB3985266.1"/>
    <property type="molecule type" value="Genomic_DNA"/>
</dbReference>
<sequence length="280" mass="33296">METSRLMLFVIGNMKARERQSTRKQNLPRFYKDSDESDQGETIFCKNNVCVFNGKNIPGYLTLKACTINDEYTRLILHWTSNAFLQESYVTDEQIRPMTTNDENFINESFPGVFHIDLTEMKSLKFFFKEDTTSGHFVVGNHENHYKVFHFDLGGMNHLVEIFENWSLCKKMRLPDEERARKKAFAVVPIYSISPNQSFEESRYYPMTKARWKTFLNKAGQLEDVPNFRKEVFFGGVFPEVRYEVWPFLLHYYPFHSRASDRKSIREKKMKEYSDLNKKR</sequence>
<evidence type="ECO:0000313" key="2">
    <source>
        <dbReference type="Proteomes" id="UP001152795"/>
    </source>
</evidence>